<organism evidence="2 3">
    <name type="scientific">Clytia hemisphaerica</name>
    <dbReference type="NCBI Taxonomy" id="252671"/>
    <lineage>
        <taxon>Eukaryota</taxon>
        <taxon>Metazoa</taxon>
        <taxon>Cnidaria</taxon>
        <taxon>Hydrozoa</taxon>
        <taxon>Hydroidolina</taxon>
        <taxon>Leptothecata</taxon>
        <taxon>Obeliida</taxon>
        <taxon>Clytiidae</taxon>
        <taxon>Clytia</taxon>
    </lineage>
</organism>
<protein>
    <submittedName>
        <fullName evidence="2">Uncharacterized protein</fullName>
    </submittedName>
</protein>
<evidence type="ECO:0000313" key="2">
    <source>
        <dbReference type="EnsemblMetazoa" id="CLYHEMP003245.1"/>
    </source>
</evidence>
<feature type="region of interest" description="Disordered" evidence="1">
    <location>
        <begin position="1"/>
        <end position="30"/>
    </location>
</feature>
<evidence type="ECO:0000256" key="1">
    <source>
        <dbReference type="SAM" id="MobiDB-lite"/>
    </source>
</evidence>
<proteinExistence type="predicted"/>
<feature type="compositionally biased region" description="Basic residues" evidence="1">
    <location>
        <begin position="83"/>
        <end position="92"/>
    </location>
</feature>
<dbReference type="AlphaFoldDB" id="A0A7M5UVF5"/>
<accession>A0A7M5UVF5</accession>
<feature type="region of interest" description="Disordered" evidence="1">
    <location>
        <begin position="83"/>
        <end position="115"/>
    </location>
</feature>
<dbReference type="EnsemblMetazoa" id="CLYHEMT003245.1">
    <property type="protein sequence ID" value="CLYHEMP003245.1"/>
    <property type="gene ID" value="CLYHEMG003245"/>
</dbReference>
<keyword evidence="3" id="KW-1185">Reference proteome</keyword>
<name>A0A7M5UVF5_9CNID</name>
<feature type="compositionally biased region" description="Basic and acidic residues" evidence="1">
    <location>
        <begin position="1"/>
        <end position="10"/>
    </location>
</feature>
<sequence>MSDISLHGDNENDEYIESGQRSPARESDEDPDVLLTFQAFLVYRRDNPGSKSKNAYLYWKKNGGEDHPGYAEKWKAKQKRRMKKRINKHKMKKDCTSGAKHYHIRVERGATVNMS</sequence>
<dbReference type="Proteomes" id="UP000594262">
    <property type="component" value="Unplaced"/>
</dbReference>
<evidence type="ECO:0000313" key="3">
    <source>
        <dbReference type="Proteomes" id="UP000594262"/>
    </source>
</evidence>
<reference evidence="2" key="1">
    <citation type="submission" date="2021-01" db="UniProtKB">
        <authorList>
            <consortium name="EnsemblMetazoa"/>
        </authorList>
    </citation>
    <scope>IDENTIFICATION</scope>
</reference>